<dbReference type="InterPro" id="IPR036390">
    <property type="entry name" value="WH_DNA-bd_sf"/>
</dbReference>
<dbReference type="GO" id="GO:0006950">
    <property type="term" value="P:response to stress"/>
    <property type="evidence" value="ECO:0007669"/>
    <property type="project" value="TreeGrafter"/>
</dbReference>
<dbReference type="PANTHER" id="PTHR33164">
    <property type="entry name" value="TRANSCRIPTIONAL REGULATOR, MARR FAMILY"/>
    <property type="match status" value="1"/>
</dbReference>
<dbReference type="Pfam" id="PF01047">
    <property type="entry name" value="MarR"/>
    <property type="match status" value="1"/>
</dbReference>
<evidence type="ECO:0000313" key="3">
    <source>
        <dbReference type="EMBL" id="NYJ18737.1"/>
    </source>
</evidence>
<gene>
    <name evidence="3" type="ORF">HNR05_000528</name>
</gene>
<keyword evidence="3" id="KW-0238">DNA-binding</keyword>
<dbReference type="GO" id="GO:0003677">
    <property type="term" value="F:DNA binding"/>
    <property type="evidence" value="ECO:0007669"/>
    <property type="project" value="UniProtKB-KW"/>
</dbReference>
<dbReference type="EMBL" id="JACCFM010000001">
    <property type="protein sequence ID" value="NYJ18737.1"/>
    <property type="molecule type" value="Genomic_DNA"/>
</dbReference>
<proteinExistence type="predicted"/>
<sequence length="174" mass="18403">MSDVQDVARFSSEQTAAVPDNPARYRSEPLAALLAVFSVWGSGGFISALSRQAGTDLDTTSVVGVTMLARHGAMRPSTLAGHLRVGASNVSKISAQLIEQGFVEKIADPADARASLLQLTPQGVALMHTLVVAGDAMMDDILVGWSSTDRAAFARQLQRFELSALRYAADIQSA</sequence>
<dbReference type="InterPro" id="IPR036388">
    <property type="entry name" value="WH-like_DNA-bd_sf"/>
</dbReference>
<dbReference type="SUPFAM" id="SSF46785">
    <property type="entry name" value="Winged helix' DNA-binding domain"/>
    <property type="match status" value="1"/>
</dbReference>
<dbReference type="SMART" id="SM00347">
    <property type="entry name" value="HTH_MARR"/>
    <property type="match status" value="1"/>
</dbReference>
<dbReference type="AlphaFoldDB" id="A0A7Z0ED44"/>
<evidence type="ECO:0000259" key="2">
    <source>
        <dbReference type="PROSITE" id="PS50995"/>
    </source>
</evidence>
<dbReference type="PANTHER" id="PTHR33164:SF57">
    <property type="entry name" value="MARR-FAMILY TRANSCRIPTIONAL REGULATOR"/>
    <property type="match status" value="1"/>
</dbReference>
<dbReference type="Gene3D" id="1.10.10.10">
    <property type="entry name" value="Winged helix-like DNA-binding domain superfamily/Winged helix DNA-binding domain"/>
    <property type="match status" value="1"/>
</dbReference>
<evidence type="ECO:0000256" key="1">
    <source>
        <dbReference type="SAM" id="MobiDB-lite"/>
    </source>
</evidence>
<name>A0A7Z0ED44_9MICO</name>
<dbReference type="GO" id="GO:0003700">
    <property type="term" value="F:DNA-binding transcription factor activity"/>
    <property type="evidence" value="ECO:0007669"/>
    <property type="project" value="InterPro"/>
</dbReference>
<protein>
    <submittedName>
        <fullName evidence="3">DNA-binding MarR family transcriptional regulator</fullName>
    </submittedName>
</protein>
<dbReference type="PROSITE" id="PS50995">
    <property type="entry name" value="HTH_MARR_2"/>
    <property type="match status" value="1"/>
</dbReference>
<dbReference type="InterPro" id="IPR039422">
    <property type="entry name" value="MarR/SlyA-like"/>
</dbReference>
<feature type="domain" description="HTH marR-type" evidence="2">
    <location>
        <begin position="26"/>
        <end position="162"/>
    </location>
</feature>
<dbReference type="Proteomes" id="UP000537260">
    <property type="component" value="Unassembled WGS sequence"/>
</dbReference>
<organism evidence="3 4">
    <name type="scientific">Glaciibacter psychrotolerans</name>
    <dbReference type="NCBI Taxonomy" id="670054"/>
    <lineage>
        <taxon>Bacteria</taxon>
        <taxon>Bacillati</taxon>
        <taxon>Actinomycetota</taxon>
        <taxon>Actinomycetes</taxon>
        <taxon>Micrococcales</taxon>
        <taxon>Microbacteriaceae</taxon>
        <taxon>Glaciibacter</taxon>
    </lineage>
</organism>
<dbReference type="PRINTS" id="PR00598">
    <property type="entry name" value="HTHMARR"/>
</dbReference>
<feature type="region of interest" description="Disordered" evidence="1">
    <location>
        <begin position="1"/>
        <end position="21"/>
    </location>
</feature>
<reference evidence="3 4" key="1">
    <citation type="submission" date="2020-07" db="EMBL/GenBank/DDBJ databases">
        <title>Sequencing the genomes of 1000 actinobacteria strains.</title>
        <authorList>
            <person name="Klenk H.-P."/>
        </authorList>
    </citation>
    <scope>NUCLEOTIDE SEQUENCE [LARGE SCALE GENOMIC DNA]</scope>
    <source>
        <strain evidence="3 4">LI1</strain>
    </source>
</reference>
<accession>A0A7Z0ED44</accession>
<comment type="caution">
    <text evidence="3">The sequence shown here is derived from an EMBL/GenBank/DDBJ whole genome shotgun (WGS) entry which is preliminary data.</text>
</comment>
<dbReference type="RefSeq" id="WP_179577604.1">
    <property type="nucleotide sequence ID" value="NZ_JACCFM010000001.1"/>
</dbReference>
<dbReference type="InterPro" id="IPR000835">
    <property type="entry name" value="HTH_MarR-typ"/>
</dbReference>
<evidence type="ECO:0000313" key="4">
    <source>
        <dbReference type="Proteomes" id="UP000537260"/>
    </source>
</evidence>
<keyword evidence="4" id="KW-1185">Reference proteome</keyword>